<comment type="similarity">
    <text evidence="1">Belongs to the helicase family. RecQ subfamily.</text>
</comment>
<dbReference type="GO" id="GO:0005524">
    <property type="term" value="F:ATP binding"/>
    <property type="evidence" value="ECO:0007669"/>
    <property type="project" value="UniProtKB-KW"/>
</dbReference>
<dbReference type="Gene3D" id="1.10.10.10">
    <property type="entry name" value="Winged helix-like DNA-binding domain superfamily/Winged helix DNA-binding domain"/>
    <property type="match status" value="1"/>
</dbReference>
<reference evidence="15 16" key="1">
    <citation type="journal article" date="2019" name="Emerg. Microbes Infect.">
        <title>Comprehensive subspecies identification of 175 nontuberculous mycobacteria species based on 7547 genomic profiles.</title>
        <authorList>
            <person name="Matsumoto Y."/>
            <person name="Kinjo T."/>
            <person name="Motooka D."/>
            <person name="Nabeya D."/>
            <person name="Jung N."/>
            <person name="Uechi K."/>
            <person name="Horii T."/>
            <person name="Iida T."/>
            <person name="Fujita J."/>
            <person name="Nakamura S."/>
        </authorList>
    </citation>
    <scope>NUCLEOTIDE SEQUENCE [LARGE SCALE GENOMIC DNA]</scope>
    <source>
        <strain evidence="15 16">JCM 17899</strain>
    </source>
</reference>
<dbReference type="PANTHER" id="PTHR13710:SF105">
    <property type="entry name" value="ATP-DEPENDENT DNA HELICASE Q1"/>
    <property type="match status" value="1"/>
</dbReference>
<keyword evidence="6" id="KW-0067">ATP-binding</keyword>
<dbReference type="EMBL" id="AP022588">
    <property type="protein sequence ID" value="BBY30423.1"/>
    <property type="molecule type" value="Genomic_DNA"/>
</dbReference>
<evidence type="ECO:0000313" key="15">
    <source>
        <dbReference type="EMBL" id="BBY30423.1"/>
    </source>
</evidence>
<feature type="domain" description="Helicase ATP-binding" evidence="13">
    <location>
        <begin position="22"/>
        <end position="192"/>
    </location>
</feature>
<dbReference type="Proteomes" id="UP000467193">
    <property type="component" value="Chromosome"/>
</dbReference>
<evidence type="ECO:0000256" key="10">
    <source>
        <dbReference type="ARBA" id="ARBA00034808"/>
    </source>
</evidence>
<accession>A0A7I7QVQ7</accession>
<evidence type="ECO:0000259" key="14">
    <source>
        <dbReference type="PROSITE" id="PS51194"/>
    </source>
</evidence>
<evidence type="ECO:0000259" key="13">
    <source>
        <dbReference type="PROSITE" id="PS51192"/>
    </source>
</evidence>
<dbReference type="Pfam" id="PF00271">
    <property type="entry name" value="Helicase_C"/>
    <property type="match status" value="1"/>
</dbReference>
<dbReference type="NCBIfam" id="TIGR00614">
    <property type="entry name" value="recQ_fam"/>
    <property type="match status" value="1"/>
</dbReference>
<evidence type="ECO:0000256" key="7">
    <source>
        <dbReference type="ARBA" id="ARBA00023125"/>
    </source>
</evidence>
<evidence type="ECO:0000256" key="3">
    <source>
        <dbReference type="ARBA" id="ARBA00022741"/>
    </source>
</evidence>
<evidence type="ECO:0000313" key="16">
    <source>
        <dbReference type="Proteomes" id="UP000467193"/>
    </source>
</evidence>
<dbReference type="SUPFAM" id="SSF52540">
    <property type="entry name" value="P-loop containing nucleoside triphosphate hydrolases"/>
    <property type="match status" value="1"/>
</dbReference>
<dbReference type="InterPro" id="IPR014001">
    <property type="entry name" value="Helicase_ATP-bd"/>
</dbReference>
<dbReference type="InterPro" id="IPR004589">
    <property type="entry name" value="DNA_helicase_ATP-dep_RecQ"/>
</dbReference>
<dbReference type="Gene3D" id="3.40.50.300">
    <property type="entry name" value="P-loop containing nucleotide triphosphate hydrolases"/>
    <property type="match status" value="2"/>
</dbReference>
<evidence type="ECO:0000256" key="9">
    <source>
        <dbReference type="ARBA" id="ARBA00034617"/>
    </source>
</evidence>
<dbReference type="GO" id="GO:0009378">
    <property type="term" value="F:four-way junction helicase activity"/>
    <property type="evidence" value="ECO:0007669"/>
    <property type="project" value="TreeGrafter"/>
</dbReference>
<evidence type="ECO:0000256" key="12">
    <source>
        <dbReference type="ARBA" id="ARBA00044550"/>
    </source>
</evidence>
<dbReference type="GO" id="GO:0043138">
    <property type="term" value="F:3'-5' DNA helicase activity"/>
    <property type="evidence" value="ECO:0007669"/>
    <property type="project" value="UniProtKB-EC"/>
</dbReference>
<dbReference type="Pfam" id="PF00270">
    <property type="entry name" value="DEAD"/>
    <property type="match status" value="1"/>
</dbReference>
<dbReference type="SMART" id="SM00487">
    <property type="entry name" value="DEXDc"/>
    <property type="match status" value="1"/>
</dbReference>
<dbReference type="GO" id="GO:0046872">
    <property type="term" value="F:metal ion binding"/>
    <property type="evidence" value="ECO:0007669"/>
    <property type="project" value="UniProtKB-KW"/>
</dbReference>
<keyword evidence="4" id="KW-0378">Hydrolase</keyword>
<gene>
    <name evidence="15" type="primary">recQ</name>
    <name evidence="15" type="ORF">MSEDJ_45190</name>
</gene>
<evidence type="ECO:0000256" key="4">
    <source>
        <dbReference type="ARBA" id="ARBA00022801"/>
    </source>
</evidence>
<dbReference type="PANTHER" id="PTHR13710">
    <property type="entry name" value="DNA HELICASE RECQ FAMILY MEMBER"/>
    <property type="match status" value="1"/>
</dbReference>
<dbReference type="InterPro" id="IPR032284">
    <property type="entry name" value="RecQ_Zn-bd"/>
</dbReference>
<evidence type="ECO:0000256" key="6">
    <source>
        <dbReference type="ARBA" id="ARBA00022840"/>
    </source>
</evidence>
<organism evidence="15 16">
    <name type="scientific">Mycolicibacterium sediminis</name>
    <dbReference type="NCBI Taxonomy" id="1286180"/>
    <lineage>
        <taxon>Bacteria</taxon>
        <taxon>Bacillati</taxon>
        <taxon>Actinomycetota</taxon>
        <taxon>Actinomycetes</taxon>
        <taxon>Mycobacteriales</taxon>
        <taxon>Mycobacteriaceae</taxon>
        <taxon>Mycolicibacterium</taxon>
    </lineage>
</organism>
<evidence type="ECO:0000256" key="8">
    <source>
        <dbReference type="ARBA" id="ARBA00023235"/>
    </source>
</evidence>
<keyword evidence="7" id="KW-0238">DNA-binding</keyword>
<keyword evidence="8" id="KW-0413">Isomerase</keyword>
<dbReference type="InterPro" id="IPR002464">
    <property type="entry name" value="DNA/RNA_helicase_DEAH_CS"/>
</dbReference>
<dbReference type="GO" id="GO:0016787">
    <property type="term" value="F:hydrolase activity"/>
    <property type="evidence" value="ECO:0007669"/>
    <property type="project" value="UniProtKB-KW"/>
</dbReference>
<evidence type="ECO:0000256" key="11">
    <source>
        <dbReference type="ARBA" id="ARBA00044535"/>
    </source>
</evidence>
<dbReference type="AlphaFoldDB" id="A0A7I7QVQ7"/>
<keyword evidence="5 15" id="KW-0347">Helicase</keyword>
<dbReference type="InterPro" id="IPR011545">
    <property type="entry name" value="DEAD/DEAH_box_helicase_dom"/>
</dbReference>
<dbReference type="GO" id="GO:0006310">
    <property type="term" value="P:DNA recombination"/>
    <property type="evidence" value="ECO:0007669"/>
    <property type="project" value="InterPro"/>
</dbReference>
<dbReference type="GO" id="GO:0003677">
    <property type="term" value="F:DNA binding"/>
    <property type="evidence" value="ECO:0007669"/>
    <property type="project" value="UniProtKB-KW"/>
</dbReference>
<dbReference type="PROSITE" id="PS51192">
    <property type="entry name" value="HELICASE_ATP_BIND_1"/>
    <property type="match status" value="1"/>
</dbReference>
<dbReference type="PROSITE" id="PS00690">
    <property type="entry name" value="DEAH_ATP_HELICASE"/>
    <property type="match status" value="1"/>
</dbReference>
<dbReference type="KEGG" id="msei:MSEDJ_45190"/>
<evidence type="ECO:0000256" key="5">
    <source>
        <dbReference type="ARBA" id="ARBA00022806"/>
    </source>
</evidence>
<dbReference type="EC" id="5.6.2.4" evidence="10"/>
<dbReference type="GO" id="GO:0006281">
    <property type="term" value="P:DNA repair"/>
    <property type="evidence" value="ECO:0007669"/>
    <property type="project" value="TreeGrafter"/>
</dbReference>
<feature type="domain" description="Helicase C-terminal" evidence="14">
    <location>
        <begin position="219"/>
        <end position="376"/>
    </location>
</feature>
<dbReference type="SMART" id="SM00490">
    <property type="entry name" value="HELICc"/>
    <property type="match status" value="1"/>
</dbReference>
<keyword evidence="16" id="KW-1185">Reference proteome</keyword>
<protein>
    <recommendedName>
        <fullName evidence="11">ATP-dependent DNA helicase RecQ</fullName>
        <ecNumber evidence="10">5.6.2.4</ecNumber>
    </recommendedName>
    <alternativeName>
        <fullName evidence="12">DNA 3'-5' helicase RecQ</fullName>
    </alternativeName>
</protein>
<comment type="catalytic activity">
    <reaction evidence="9">
        <text>Couples ATP hydrolysis with the unwinding of duplex DNA by translocating in the 3'-5' direction.</text>
        <dbReference type="EC" id="5.6.2.4"/>
    </reaction>
</comment>
<dbReference type="InterPro" id="IPR036388">
    <property type="entry name" value="WH-like_DNA-bd_sf"/>
</dbReference>
<evidence type="ECO:0000256" key="1">
    <source>
        <dbReference type="ARBA" id="ARBA00005446"/>
    </source>
</evidence>
<dbReference type="Pfam" id="PF16124">
    <property type="entry name" value="RecQ_Zn_bind"/>
    <property type="match status" value="1"/>
</dbReference>
<sequence length="534" mass="57867">MRSAAREVFGWQELHPEQLEAMTAVMSGRDVRAVLPTGSGKSAIYQVPAVLLDGVTLVVSPLIALQQDQIAGLDDTDALRAVAIHSGQGVHQVEDAWAAVCERDADYVFLSPEQLANDDVVARLASTGVSLIVVDEAHCVSAWGHDFRPDYLRLPDAFAAIAPSAPVVALTATASTVVRREIAERLRLRDPLFVTGSFDRPNLRLEGRQYLRDADKRSAVVAAVAELAVPGLLYTATRRDAERYAADLTGRGIGAAVYHAGLSAGQRNAVHEGFRGGHRAEAFDVVVATSAFGMGIDKPNVRFVVHASVPDSLDSYYQQIGRAGRDGGDALALLFYRAEDLGLATFFTVHRPNEDLLAAVHGALDVDRPKRIKALRAELDVRGRTLTNAVNLLEQAGAITGTRTGFRSTGWAVEDAVRGAVEVVEARERIDRSRVEMMRGYAETRDCRRQFLLTYFGETLPGPCGNCDRCAERAADADTAPPAIPVDTAVSHRDWGRGVVIGGDPDRITVLFDDYGYRTLAMALVEERDLLTAR</sequence>
<name>A0A7I7QVQ7_9MYCO</name>
<dbReference type="CDD" id="cd17920">
    <property type="entry name" value="DEXHc_RecQ"/>
    <property type="match status" value="1"/>
</dbReference>
<dbReference type="InterPro" id="IPR001650">
    <property type="entry name" value="Helicase_C-like"/>
</dbReference>
<dbReference type="InterPro" id="IPR027417">
    <property type="entry name" value="P-loop_NTPase"/>
</dbReference>
<keyword evidence="3" id="KW-0547">Nucleotide-binding</keyword>
<dbReference type="GO" id="GO:0005694">
    <property type="term" value="C:chromosome"/>
    <property type="evidence" value="ECO:0007669"/>
    <property type="project" value="TreeGrafter"/>
</dbReference>
<keyword evidence="2" id="KW-0479">Metal-binding</keyword>
<evidence type="ECO:0000256" key="2">
    <source>
        <dbReference type="ARBA" id="ARBA00022723"/>
    </source>
</evidence>
<dbReference type="PROSITE" id="PS51194">
    <property type="entry name" value="HELICASE_CTER"/>
    <property type="match status" value="1"/>
</dbReference>
<proteinExistence type="inferred from homology"/>
<dbReference type="GO" id="GO:0005737">
    <property type="term" value="C:cytoplasm"/>
    <property type="evidence" value="ECO:0007669"/>
    <property type="project" value="TreeGrafter"/>
</dbReference>